<keyword evidence="1" id="KW-0547">Nucleotide-binding</keyword>
<keyword evidence="3" id="KW-0067">ATP-binding</keyword>
<dbReference type="PATRIC" id="fig|1449350.3.peg.2287"/>
<comment type="caution">
    <text evidence="5">The sequence shown here is derived from an EMBL/GenBank/DDBJ whole genome shotgun (WGS) entry which is preliminary data.</text>
</comment>
<dbReference type="AlphaFoldDB" id="X7EEY9"/>
<dbReference type="InterPro" id="IPR003833">
    <property type="entry name" value="CT_C_D"/>
</dbReference>
<evidence type="ECO:0000313" key="6">
    <source>
        <dbReference type="Proteomes" id="UP000022447"/>
    </source>
</evidence>
<dbReference type="InterPro" id="IPR010016">
    <property type="entry name" value="PxpB"/>
</dbReference>
<dbReference type="RefSeq" id="WP_037262417.1">
    <property type="nucleotide sequence ID" value="NZ_JALZ01000010.1"/>
</dbReference>
<keyword evidence="2 5" id="KW-0378">Hydrolase</keyword>
<feature type="domain" description="Carboxyltransferase" evidence="4">
    <location>
        <begin position="6"/>
        <end position="208"/>
    </location>
</feature>
<dbReference type="EMBL" id="JALZ01000010">
    <property type="protein sequence ID" value="ETX14487.1"/>
    <property type="molecule type" value="Genomic_DNA"/>
</dbReference>
<dbReference type="STRING" id="1449350.OCH239_02675"/>
<dbReference type="OrthoDB" id="9778567at2"/>
<dbReference type="SMART" id="SM00796">
    <property type="entry name" value="AHS1"/>
    <property type="match status" value="1"/>
</dbReference>
<gene>
    <name evidence="5" type="ORF">OCH239_02675</name>
</gene>
<dbReference type="Proteomes" id="UP000022447">
    <property type="component" value="Unassembled WGS sequence"/>
</dbReference>
<dbReference type="SUPFAM" id="SSF50891">
    <property type="entry name" value="Cyclophilin-like"/>
    <property type="match status" value="1"/>
</dbReference>
<dbReference type="PANTHER" id="PTHR34698">
    <property type="entry name" value="5-OXOPROLINASE SUBUNIT B"/>
    <property type="match status" value="1"/>
</dbReference>
<proteinExistence type="predicted"/>
<reference evidence="5 6" key="1">
    <citation type="submission" date="2014-01" db="EMBL/GenBank/DDBJ databases">
        <title>Roseivivax halodurans JCM 10272 Genome Sequencing.</title>
        <authorList>
            <person name="Lai Q."/>
            <person name="Li G."/>
            <person name="Shao Z."/>
        </authorList>
    </citation>
    <scope>NUCLEOTIDE SEQUENCE [LARGE SCALE GENOMIC DNA]</scope>
    <source>
        <strain evidence="5 6">JCM 10272</strain>
    </source>
</reference>
<evidence type="ECO:0000259" key="4">
    <source>
        <dbReference type="SMART" id="SM00796"/>
    </source>
</evidence>
<name>X7EEY9_9RHOB</name>
<evidence type="ECO:0000313" key="5">
    <source>
        <dbReference type="EMBL" id="ETX14487.1"/>
    </source>
</evidence>
<dbReference type="PANTHER" id="PTHR34698:SF2">
    <property type="entry name" value="5-OXOPROLINASE SUBUNIT B"/>
    <property type="match status" value="1"/>
</dbReference>
<organism evidence="5 6">
    <name type="scientific">Roseivivax halodurans JCM 10272</name>
    <dbReference type="NCBI Taxonomy" id="1449350"/>
    <lineage>
        <taxon>Bacteria</taxon>
        <taxon>Pseudomonadati</taxon>
        <taxon>Pseudomonadota</taxon>
        <taxon>Alphaproteobacteria</taxon>
        <taxon>Rhodobacterales</taxon>
        <taxon>Roseobacteraceae</taxon>
        <taxon>Roseivivax</taxon>
    </lineage>
</organism>
<sequence>MTDGFPRIDSAGTDGLLVRFSGALGEPANRAALAYRAALDAEGIEGVAETSTSLVSTFLRLDPGSDPGAVEERARTLLDSRNWTEAPLPAGRRFVRIPTLYGTDRAPQLAAAAEAAGMSAEEAVRQLSQARVRVTTIGFAPGQPYLGTLPEDWDIPRSAELAQVPAAALVVAVRQLVLFANASPTGWRHVGQTGLRLFRPESETPFVLRPGDEVTFPAVDEAEFSRIEGDDDGGADWEDVA</sequence>
<protein>
    <submittedName>
        <fullName evidence="5">Allophanate hydrolase</fullName>
    </submittedName>
</protein>
<evidence type="ECO:0000256" key="1">
    <source>
        <dbReference type="ARBA" id="ARBA00022741"/>
    </source>
</evidence>
<dbReference type="Gene3D" id="2.40.100.10">
    <property type="entry name" value="Cyclophilin-like"/>
    <property type="match status" value="1"/>
</dbReference>
<dbReference type="GO" id="GO:0005524">
    <property type="term" value="F:ATP binding"/>
    <property type="evidence" value="ECO:0007669"/>
    <property type="project" value="UniProtKB-KW"/>
</dbReference>
<evidence type="ECO:0000256" key="3">
    <source>
        <dbReference type="ARBA" id="ARBA00022840"/>
    </source>
</evidence>
<dbReference type="SUPFAM" id="SSF160467">
    <property type="entry name" value="PH0987 N-terminal domain-like"/>
    <property type="match status" value="1"/>
</dbReference>
<dbReference type="GO" id="GO:0016787">
    <property type="term" value="F:hydrolase activity"/>
    <property type="evidence" value="ECO:0007669"/>
    <property type="project" value="UniProtKB-KW"/>
</dbReference>
<keyword evidence="6" id="KW-1185">Reference proteome</keyword>
<dbReference type="Pfam" id="PF02682">
    <property type="entry name" value="CT_C_D"/>
    <property type="match status" value="1"/>
</dbReference>
<evidence type="ECO:0000256" key="2">
    <source>
        <dbReference type="ARBA" id="ARBA00022801"/>
    </source>
</evidence>
<accession>X7EEY9</accession>
<dbReference type="InterPro" id="IPR029000">
    <property type="entry name" value="Cyclophilin-like_dom_sf"/>
</dbReference>
<dbReference type="eggNOG" id="COG2049">
    <property type="taxonomic scope" value="Bacteria"/>
</dbReference>